<dbReference type="EMBL" id="QEAO01000007">
    <property type="protein sequence ID" value="TPX35708.1"/>
    <property type="molecule type" value="Genomic_DNA"/>
</dbReference>
<dbReference type="STRING" id="1806994.A0A507C8P9"/>
<gene>
    <name evidence="5" type="ORF">SmJEL517_g01886</name>
</gene>
<keyword evidence="2" id="KW-0539">Nucleus</keyword>
<dbReference type="RefSeq" id="XP_031026140.1">
    <property type="nucleotide sequence ID" value="XM_031167814.1"/>
</dbReference>
<name>A0A507C8P9_9FUNG</name>
<dbReference type="GO" id="GO:0000981">
    <property type="term" value="F:DNA-binding transcription factor activity, RNA polymerase II-specific"/>
    <property type="evidence" value="ECO:0007669"/>
    <property type="project" value="InterPro"/>
</dbReference>
<comment type="caution">
    <text evidence="5">The sequence shown here is derived from an EMBL/GenBank/DDBJ whole genome shotgun (WGS) entry which is preliminary data.</text>
</comment>
<feature type="compositionally biased region" description="Low complexity" evidence="3">
    <location>
        <begin position="623"/>
        <end position="632"/>
    </location>
</feature>
<dbReference type="GO" id="GO:0008270">
    <property type="term" value="F:zinc ion binding"/>
    <property type="evidence" value="ECO:0007669"/>
    <property type="project" value="InterPro"/>
</dbReference>
<dbReference type="InterPro" id="IPR001138">
    <property type="entry name" value="Zn2Cys6_DnaBD"/>
</dbReference>
<feature type="compositionally biased region" description="Low complexity" evidence="3">
    <location>
        <begin position="119"/>
        <end position="130"/>
    </location>
</feature>
<sequence length="690" mass="74666">MFGAPYDDYGSDLNGPHHESIAELLQSGVGGTTSLNGEGHSTSSNASQGGISRRHHFGGYGSSTVADHNSSAMSLSHLVASDHPAHHSHHTHHDVDVTQQHQHQADSDHHSYYQHQQRDWQQPHQQQPQHMYGGSGGAEVPSEYAYQVPYGGPSDYGASTDADVSSYHAHMHHQAAQQSQQSSHYEQQQSQTQSSSNNNVDGIIEPAIGQAKLEGVSGSAGGAAPYLEGYMYPPASGTTGQAYTSDPGYYASNTLPQPHNHYSSVVGHAYSGMAGTQDHINNNTSNTHDHTSECGTPSHSGLDSSRIDAYNPSSSQTHLPYTTTTSSSTAPIIPLSKRRLHRLNTAAAAAAIITTGMVSSPHIDDVSQQSHQGHHYLPVAHDDYGHLPLDHHSQHQQHPQQHCEDGSVVGGQTAYPYNGTAYPMPSYHDYWNSVHPAGGEEYQGVYDHVLYRPDIYGYEKSYANEVANYQAQLNETYERSLAMTGRTKASTATPNKTRRKKDGNPDKPRLKKRSKDDREDPADPTYNPAHAGTSSSIRSIHAIVGTPDSGTEGTEGEGKRTKRQKHVGKACVHCKKAHLACDDARPCRRCAHMGRLDCVDVEHKRRGRPRNSGTKNRGERDTSSASAISAAAEQAEKNHHIHQVALALGVVVSSSHQHGGGAALPAEMEYMTHDSPLLEREAELPPASAA</sequence>
<protein>
    <recommendedName>
        <fullName evidence="4">Zn(2)-C6 fungal-type domain-containing protein</fullName>
    </recommendedName>
</protein>
<dbReference type="InterPro" id="IPR050335">
    <property type="entry name" value="ERT1_acuK_gluconeogen_tf"/>
</dbReference>
<feature type="compositionally biased region" description="Basic and acidic residues" evidence="3">
    <location>
        <begin position="502"/>
        <end position="518"/>
    </location>
</feature>
<accession>A0A507C8P9</accession>
<evidence type="ECO:0000313" key="5">
    <source>
        <dbReference type="EMBL" id="TPX35708.1"/>
    </source>
</evidence>
<proteinExistence type="predicted"/>
<feature type="region of interest" description="Disordered" evidence="3">
    <location>
        <begin position="29"/>
        <end position="65"/>
    </location>
</feature>
<evidence type="ECO:0000256" key="2">
    <source>
        <dbReference type="ARBA" id="ARBA00023242"/>
    </source>
</evidence>
<organism evidence="5 6">
    <name type="scientific">Synchytrium microbalum</name>
    <dbReference type="NCBI Taxonomy" id="1806994"/>
    <lineage>
        <taxon>Eukaryota</taxon>
        <taxon>Fungi</taxon>
        <taxon>Fungi incertae sedis</taxon>
        <taxon>Chytridiomycota</taxon>
        <taxon>Chytridiomycota incertae sedis</taxon>
        <taxon>Chytridiomycetes</taxon>
        <taxon>Synchytriales</taxon>
        <taxon>Synchytriaceae</taxon>
        <taxon>Synchytrium</taxon>
    </lineage>
</organism>
<dbReference type="SMART" id="SM00066">
    <property type="entry name" value="GAL4"/>
    <property type="match status" value="1"/>
</dbReference>
<dbReference type="InterPro" id="IPR036864">
    <property type="entry name" value="Zn2-C6_fun-type_DNA-bd_sf"/>
</dbReference>
<evidence type="ECO:0000313" key="6">
    <source>
        <dbReference type="Proteomes" id="UP000319731"/>
    </source>
</evidence>
<feature type="domain" description="Zn(2)-C6 fungal-type" evidence="4">
    <location>
        <begin position="570"/>
        <end position="600"/>
    </location>
</feature>
<feature type="compositionally biased region" description="Polar residues" evidence="3">
    <location>
        <begin position="311"/>
        <end position="321"/>
    </location>
</feature>
<dbReference type="Proteomes" id="UP000319731">
    <property type="component" value="Unassembled WGS sequence"/>
</dbReference>
<feature type="compositionally biased region" description="Low complexity" evidence="3">
    <location>
        <begin position="174"/>
        <end position="196"/>
    </location>
</feature>
<dbReference type="PROSITE" id="PS00463">
    <property type="entry name" value="ZN2_CY6_FUNGAL_1"/>
    <property type="match status" value="1"/>
</dbReference>
<dbReference type="PANTHER" id="PTHR47659:SF4">
    <property type="entry name" value="ZN(II)2CYS6 TRANSCRIPTION FACTOR (EUROFUNG)"/>
    <property type="match status" value="1"/>
</dbReference>
<keyword evidence="6" id="KW-1185">Reference proteome</keyword>
<dbReference type="PROSITE" id="PS50048">
    <property type="entry name" value="ZN2_CY6_FUNGAL_2"/>
    <property type="match status" value="1"/>
</dbReference>
<feature type="region of interest" description="Disordered" evidence="3">
    <location>
        <begin position="273"/>
        <end position="329"/>
    </location>
</feature>
<dbReference type="PANTHER" id="PTHR47659">
    <property type="entry name" value="ZN(II)2CYS6 TRANSCRIPTION FACTOR (EUROFUNG)-RELATED"/>
    <property type="match status" value="1"/>
</dbReference>
<feature type="region of interest" description="Disordered" evidence="3">
    <location>
        <begin position="604"/>
        <end position="636"/>
    </location>
</feature>
<dbReference type="GeneID" id="42003111"/>
<dbReference type="Pfam" id="PF00172">
    <property type="entry name" value="Zn_clus"/>
    <property type="match status" value="1"/>
</dbReference>
<feature type="region of interest" description="Disordered" evidence="3">
    <location>
        <begin position="167"/>
        <end position="202"/>
    </location>
</feature>
<feature type="region of interest" description="Disordered" evidence="3">
    <location>
        <begin position="480"/>
        <end position="565"/>
    </location>
</feature>
<keyword evidence="1" id="KW-0479">Metal-binding</keyword>
<dbReference type="CDD" id="cd00067">
    <property type="entry name" value="GAL4"/>
    <property type="match status" value="1"/>
</dbReference>
<dbReference type="Gene3D" id="4.10.240.10">
    <property type="entry name" value="Zn(2)-C6 fungal-type DNA-binding domain"/>
    <property type="match status" value="1"/>
</dbReference>
<reference evidence="5 6" key="1">
    <citation type="journal article" date="2019" name="Sci. Rep.">
        <title>Comparative genomics of chytrid fungi reveal insights into the obligate biotrophic and pathogenic lifestyle of Synchytrium endobioticum.</title>
        <authorList>
            <person name="van de Vossenberg B.T.L.H."/>
            <person name="Warris S."/>
            <person name="Nguyen H.D.T."/>
            <person name="van Gent-Pelzer M.P.E."/>
            <person name="Joly D.L."/>
            <person name="van de Geest H.C."/>
            <person name="Bonants P.J.M."/>
            <person name="Smith D.S."/>
            <person name="Levesque C.A."/>
            <person name="van der Lee T.A.J."/>
        </authorList>
    </citation>
    <scope>NUCLEOTIDE SEQUENCE [LARGE SCALE GENOMIC DNA]</scope>
    <source>
        <strain evidence="5 6">JEL517</strain>
    </source>
</reference>
<feature type="region of interest" description="Disordered" evidence="3">
    <location>
        <begin position="82"/>
        <end position="140"/>
    </location>
</feature>
<dbReference type="AlphaFoldDB" id="A0A507C8P9"/>
<dbReference type="OrthoDB" id="1555531at2759"/>
<feature type="compositionally biased region" description="Polar residues" evidence="3">
    <location>
        <begin position="293"/>
        <end position="303"/>
    </location>
</feature>
<evidence type="ECO:0000256" key="3">
    <source>
        <dbReference type="SAM" id="MobiDB-lite"/>
    </source>
</evidence>
<feature type="region of interest" description="Disordered" evidence="3">
    <location>
        <begin position="392"/>
        <end position="411"/>
    </location>
</feature>
<evidence type="ECO:0000259" key="4">
    <source>
        <dbReference type="PROSITE" id="PS50048"/>
    </source>
</evidence>
<evidence type="ECO:0000256" key="1">
    <source>
        <dbReference type="ARBA" id="ARBA00022723"/>
    </source>
</evidence>
<feature type="compositionally biased region" description="Polar residues" evidence="3">
    <location>
        <begin position="32"/>
        <end position="50"/>
    </location>
</feature>